<name>A0A0H2QX09_9AGAM</name>
<organism evidence="1 2">
    <name type="scientific">Schizopora paradoxa</name>
    <dbReference type="NCBI Taxonomy" id="27342"/>
    <lineage>
        <taxon>Eukaryota</taxon>
        <taxon>Fungi</taxon>
        <taxon>Dikarya</taxon>
        <taxon>Basidiomycota</taxon>
        <taxon>Agaricomycotina</taxon>
        <taxon>Agaricomycetes</taxon>
        <taxon>Hymenochaetales</taxon>
        <taxon>Schizoporaceae</taxon>
        <taxon>Schizopora</taxon>
    </lineage>
</organism>
<evidence type="ECO:0000313" key="2">
    <source>
        <dbReference type="Proteomes" id="UP000053477"/>
    </source>
</evidence>
<keyword evidence="2" id="KW-1185">Reference proteome</keyword>
<proteinExistence type="predicted"/>
<dbReference type="AlphaFoldDB" id="A0A0H2QX09"/>
<dbReference type="Proteomes" id="UP000053477">
    <property type="component" value="Unassembled WGS sequence"/>
</dbReference>
<gene>
    <name evidence="1" type="ORF">SCHPADRAFT_761936</name>
</gene>
<accession>A0A0H2QX09</accession>
<sequence length="115" mass="12852">MRVGRRFEDDVGDRRLAGSPAFDLYHQGIRRLVRAGHSMDAWRAYEQKQRATASNAPLWSFRNIPSAYLSTARSTPGDASSMGRTALRACLERSIHTVNAWLRSLGGIARQALVH</sequence>
<protein>
    <submittedName>
        <fullName evidence="1">Uncharacterized protein</fullName>
    </submittedName>
</protein>
<dbReference type="EMBL" id="KQ086707">
    <property type="protein sequence ID" value="KLO04105.1"/>
    <property type="molecule type" value="Genomic_DNA"/>
</dbReference>
<evidence type="ECO:0000313" key="1">
    <source>
        <dbReference type="EMBL" id="KLO04105.1"/>
    </source>
</evidence>
<reference evidence="1 2" key="1">
    <citation type="submission" date="2015-04" db="EMBL/GenBank/DDBJ databases">
        <title>Complete genome sequence of Schizopora paradoxa KUC8140, a cosmopolitan wood degrader in East Asia.</title>
        <authorList>
            <consortium name="DOE Joint Genome Institute"/>
            <person name="Min B."/>
            <person name="Park H."/>
            <person name="Jang Y."/>
            <person name="Kim J.-J."/>
            <person name="Kim K.H."/>
            <person name="Pangilinan J."/>
            <person name="Lipzen A."/>
            <person name="Riley R."/>
            <person name="Grigoriev I.V."/>
            <person name="Spatafora J.W."/>
            <person name="Choi I.-G."/>
        </authorList>
    </citation>
    <scope>NUCLEOTIDE SEQUENCE [LARGE SCALE GENOMIC DNA]</scope>
    <source>
        <strain evidence="1 2">KUC8140</strain>
    </source>
</reference>
<dbReference type="InParanoid" id="A0A0H2QX09"/>